<feature type="domain" description="DUF4007" evidence="1">
    <location>
        <begin position="10"/>
        <end position="285"/>
    </location>
</feature>
<organism evidence="2 3">
    <name type="scientific">Roseburia zhanii</name>
    <dbReference type="NCBI Taxonomy" id="2763064"/>
    <lineage>
        <taxon>Bacteria</taxon>
        <taxon>Bacillati</taxon>
        <taxon>Bacillota</taxon>
        <taxon>Clostridia</taxon>
        <taxon>Lachnospirales</taxon>
        <taxon>Lachnospiraceae</taxon>
        <taxon>Roseburia</taxon>
    </lineage>
</organism>
<evidence type="ECO:0000313" key="3">
    <source>
        <dbReference type="Proteomes" id="UP000606720"/>
    </source>
</evidence>
<dbReference type="RefSeq" id="WP_186866451.1">
    <property type="nucleotide sequence ID" value="NZ_JACOPH010000002.1"/>
</dbReference>
<accession>A0A923RSD1</accession>
<comment type="caution">
    <text evidence="2">The sequence shown here is derived from an EMBL/GenBank/DDBJ whole genome shotgun (WGS) entry which is preliminary data.</text>
</comment>
<reference evidence="2" key="1">
    <citation type="submission" date="2020-08" db="EMBL/GenBank/DDBJ databases">
        <title>Genome public.</title>
        <authorList>
            <person name="Liu C."/>
            <person name="Sun Q."/>
        </authorList>
    </citation>
    <scope>NUCLEOTIDE SEQUENCE</scope>
    <source>
        <strain evidence="2">BX1005</strain>
    </source>
</reference>
<proteinExistence type="predicted"/>
<gene>
    <name evidence="2" type="ORF">H8S17_04820</name>
</gene>
<dbReference type="Pfam" id="PF13182">
    <property type="entry name" value="DUF4007"/>
    <property type="match status" value="1"/>
</dbReference>
<name>A0A923RSD1_9FIRM</name>
<keyword evidence="3" id="KW-1185">Reference proteome</keyword>
<dbReference type="AlphaFoldDB" id="A0A923RSD1"/>
<protein>
    <submittedName>
        <fullName evidence="2">DUF4007 family protein</fullName>
    </submittedName>
</protein>
<dbReference type="Proteomes" id="UP000606720">
    <property type="component" value="Unassembled WGS sequence"/>
</dbReference>
<dbReference type="InterPro" id="IPR025248">
    <property type="entry name" value="DUF4007"/>
</dbReference>
<dbReference type="EMBL" id="JACOPH010000002">
    <property type="protein sequence ID" value="MBC5713541.1"/>
    <property type="molecule type" value="Genomic_DNA"/>
</dbReference>
<evidence type="ECO:0000259" key="1">
    <source>
        <dbReference type="Pfam" id="PF13182"/>
    </source>
</evidence>
<evidence type="ECO:0000313" key="2">
    <source>
        <dbReference type="EMBL" id="MBC5713541.1"/>
    </source>
</evidence>
<sequence length="293" mass="33787">MAVNKIRLKGHETFILRDGWLTKGLMAVAADPKVFSKNHGADALGVGTNMAKAIRYWLRESELTEEDTKEGVKLTDTGELILKKDSYFEDDFSLWLVHCNLAMNAQKVTSWYTFFNLLESETFTKEELEDELEDKILQFFHVENVPKRSISDDCNAILNMYYRENEKDYDPEEKKVSPFAHLGLLRKHIDRYSRSQPYLNTLSADVILYILAKAQAKEHMDSLSIDTLVNGQNMPGKLLNLNRIMVNRYLDELADDNYLTVNRTAGLDMVYLEQLEVQTVLEKHYQKGSPCTN</sequence>